<dbReference type="AlphaFoldDB" id="A0A419ES21"/>
<name>A0A419ES21_9BACT</name>
<reference evidence="1 2" key="1">
    <citation type="journal article" date="2017" name="ISME J.">
        <title>Energy and carbon metabolisms in a deep terrestrial subsurface fluid microbial community.</title>
        <authorList>
            <person name="Momper L."/>
            <person name="Jungbluth S.P."/>
            <person name="Lee M.D."/>
            <person name="Amend J.P."/>
        </authorList>
    </citation>
    <scope>NUCLEOTIDE SEQUENCE [LARGE SCALE GENOMIC DNA]</scope>
    <source>
        <strain evidence="1">SURF_17</strain>
    </source>
</reference>
<protein>
    <submittedName>
        <fullName evidence="1">Uncharacterized protein</fullName>
    </submittedName>
</protein>
<sequence length="87" mass="9791">MQETFNWKGIKLETPATYRIVVQGCLDQSWSDRLAGMAIVSQSKGKDAPVTTLTGRLRDQAELSGVLNSLYELHLPILKVEMLERDE</sequence>
<dbReference type="Proteomes" id="UP000285961">
    <property type="component" value="Unassembled WGS sequence"/>
</dbReference>
<comment type="caution">
    <text evidence="1">The sequence shown here is derived from an EMBL/GenBank/DDBJ whole genome shotgun (WGS) entry which is preliminary data.</text>
</comment>
<proteinExistence type="predicted"/>
<gene>
    <name evidence="1" type="ORF">C4532_16170</name>
</gene>
<evidence type="ECO:0000313" key="1">
    <source>
        <dbReference type="EMBL" id="RJP66348.1"/>
    </source>
</evidence>
<evidence type="ECO:0000313" key="2">
    <source>
        <dbReference type="Proteomes" id="UP000285961"/>
    </source>
</evidence>
<accession>A0A419ES21</accession>
<dbReference type="EMBL" id="QZKI01000117">
    <property type="protein sequence ID" value="RJP66348.1"/>
    <property type="molecule type" value="Genomic_DNA"/>
</dbReference>
<organism evidence="1 2">
    <name type="scientific">Candidatus Abyssobacteria bacterium SURF_17</name>
    <dbReference type="NCBI Taxonomy" id="2093361"/>
    <lineage>
        <taxon>Bacteria</taxon>
        <taxon>Pseudomonadati</taxon>
        <taxon>Candidatus Hydrogenedentota</taxon>
        <taxon>Candidatus Abyssobacteria</taxon>
    </lineage>
</organism>